<dbReference type="Gene3D" id="2.60.470.10">
    <property type="entry name" value="Acid-sensing ion channels like domains"/>
    <property type="match status" value="1"/>
</dbReference>
<keyword evidence="11 13" id="KW-0739">Sodium transport</keyword>
<dbReference type="GO" id="GO:0015280">
    <property type="term" value="F:ligand-gated sodium channel activity"/>
    <property type="evidence" value="ECO:0007669"/>
    <property type="project" value="TreeGrafter"/>
</dbReference>
<evidence type="ECO:0000256" key="8">
    <source>
        <dbReference type="ARBA" id="ARBA00023065"/>
    </source>
</evidence>
<evidence type="ECO:0000256" key="1">
    <source>
        <dbReference type="ARBA" id="ARBA00004141"/>
    </source>
</evidence>
<dbReference type="AlphaFoldDB" id="A0A915DJA2"/>
<evidence type="ECO:0000256" key="5">
    <source>
        <dbReference type="ARBA" id="ARBA00022692"/>
    </source>
</evidence>
<comment type="similarity">
    <text evidence="2 13">Belongs to the amiloride-sensitive sodium channel (TC 1.A.6) family.</text>
</comment>
<evidence type="ECO:0000256" key="7">
    <source>
        <dbReference type="ARBA" id="ARBA00023053"/>
    </source>
</evidence>
<keyword evidence="10" id="KW-0325">Glycoprotein</keyword>
<evidence type="ECO:0000256" key="9">
    <source>
        <dbReference type="ARBA" id="ARBA00023136"/>
    </source>
</evidence>
<evidence type="ECO:0000256" key="2">
    <source>
        <dbReference type="ARBA" id="ARBA00007193"/>
    </source>
</evidence>
<evidence type="ECO:0000313" key="16">
    <source>
        <dbReference type="WBParaSite" id="jg20055"/>
    </source>
</evidence>
<proteinExistence type="inferred from homology"/>
<evidence type="ECO:0000256" key="10">
    <source>
        <dbReference type="ARBA" id="ARBA00023180"/>
    </source>
</evidence>
<evidence type="ECO:0000313" key="15">
    <source>
        <dbReference type="Proteomes" id="UP000887574"/>
    </source>
</evidence>
<keyword evidence="7" id="KW-0915">Sodium</keyword>
<dbReference type="Proteomes" id="UP000887574">
    <property type="component" value="Unplaced"/>
</dbReference>
<organism evidence="15 16">
    <name type="scientific">Ditylenchus dipsaci</name>
    <dbReference type="NCBI Taxonomy" id="166011"/>
    <lineage>
        <taxon>Eukaryota</taxon>
        <taxon>Metazoa</taxon>
        <taxon>Ecdysozoa</taxon>
        <taxon>Nematoda</taxon>
        <taxon>Chromadorea</taxon>
        <taxon>Rhabditida</taxon>
        <taxon>Tylenchina</taxon>
        <taxon>Tylenchomorpha</taxon>
        <taxon>Sphaerularioidea</taxon>
        <taxon>Anguinidae</taxon>
        <taxon>Anguininae</taxon>
        <taxon>Ditylenchus</taxon>
    </lineage>
</organism>
<evidence type="ECO:0000256" key="11">
    <source>
        <dbReference type="ARBA" id="ARBA00023201"/>
    </source>
</evidence>
<dbReference type="Pfam" id="PF00858">
    <property type="entry name" value="ASC"/>
    <property type="match status" value="1"/>
</dbReference>
<keyword evidence="9" id="KW-0472">Membrane</keyword>
<evidence type="ECO:0000256" key="6">
    <source>
        <dbReference type="ARBA" id="ARBA00022989"/>
    </source>
</evidence>
<keyword evidence="4 13" id="KW-0894">Sodium channel</keyword>
<evidence type="ECO:0000256" key="14">
    <source>
        <dbReference type="SAM" id="MobiDB-lite"/>
    </source>
</evidence>
<keyword evidence="6" id="KW-1133">Transmembrane helix</keyword>
<dbReference type="GO" id="GO:0005886">
    <property type="term" value="C:plasma membrane"/>
    <property type="evidence" value="ECO:0007669"/>
    <property type="project" value="TreeGrafter"/>
</dbReference>
<keyword evidence="8 13" id="KW-0406">Ion transport</keyword>
<evidence type="ECO:0000256" key="4">
    <source>
        <dbReference type="ARBA" id="ARBA00022461"/>
    </source>
</evidence>
<keyword evidence="12 13" id="KW-0407">Ion channel</keyword>
<keyword evidence="15" id="KW-1185">Reference proteome</keyword>
<dbReference type="InterPro" id="IPR001873">
    <property type="entry name" value="ENaC"/>
</dbReference>
<sequence length="514" mass="58096">MCSSVGAIRTFFFVILFLACFALWVLHSLPIVFRFLDGADHKTEKRLSLDQMSLPVLVICSKLPYTKAGLNSLGSIVNQDFVLQYLREWLDPSMVQSPDYVAMSSQEMRLAESTISQLLPNAGLKERLSQIVIQCQDFISSCAYGGVTMSGFECCRQVEPFLATLNGICWTFKLNQTNMQSTIGYPQGLQITFQIARNSFLSSYLSSHPGLEIYLEPQDIRDRIRFATELQNPYYLKDKKSLRVLVTKEILSDLKKGECGRTTGEAFASDKKMRNSSYVPCLVDAAVRECNCVPLAAVLWTLQGDLDSSFLRRFNVSSICTVAEYNRCALKYMDYARPKKWLYKIPSAYADLKQAVDNCRRIAHVPCQRSVYHTTDHYSNDLPQEYQSTQDFVSRFSIDYDSLIVVETSEGKDTDIWQMITLIGYNLATWFAIGHLIWSALHLLGNKFCQHTSNNKVEPKQPMIISSPIMRSARQLPPLEITSTAIDPNSRNVRNGNNHRNSLNSTEEGPAAAS</sequence>
<keyword evidence="3 13" id="KW-0813">Transport</keyword>
<comment type="subcellular location">
    <subcellularLocation>
        <location evidence="1">Membrane</location>
        <topology evidence="1">Multi-pass membrane protein</topology>
    </subcellularLocation>
</comment>
<keyword evidence="5 13" id="KW-0812">Transmembrane</keyword>
<evidence type="ECO:0000256" key="3">
    <source>
        <dbReference type="ARBA" id="ARBA00022448"/>
    </source>
</evidence>
<reference evidence="16" key="1">
    <citation type="submission" date="2022-11" db="UniProtKB">
        <authorList>
            <consortium name="WormBaseParasite"/>
        </authorList>
    </citation>
    <scope>IDENTIFICATION</scope>
</reference>
<dbReference type="PANTHER" id="PTHR11690">
    <property type="entry name" value="AMILORIDE-SENSITIVE SODIUM CHANNEL-RELATED"/>
    <property type="match status" value="1"/>
</dbReference>
<dbReference type="WBParaSite" id="jg20055">
    <property type="protein sequence ID" value="jg20055"/>
    <property type="gene ID" value="jg20055"/>
</dbReference>
<evidence type="ECO:0000256" key="13">
    <source>
        <dbReference type="RuleBase" id="RU000679"/>
    </source>
</evidence>
<accession>A0A915DJA2</accession>
<feature type="region of interest" description="Disordered" evidence="14">
    <location>
        <begin position="481"/>
        <end position="514"/>
    </location>
</feature>
<feature type="compositionally biased region" description="Polar residues" evidence="14">
    <location>
        <begin position="481"/>
        <end position="507"/>
    </location>
</feature>
<name>A0A915DJA2_9BILA</name>
<protein>
    <submittedName>
        <fullName evidence="16">Uncharacterized protein</fullName>
    </submittedName>
</protein>
<evidence type="ECO:0000256" key="12">
    <source>
        <dbReference type="ARBA" id="ARBA00023303"/>
    </source>
</evidence>